<comment type="catalytic activity">
    <reaction evidence="1 5 6">
        <text>[protein]-peptidylproline (omega=180) = [protein]-peptidylproline (omega=0)</text>
        <dbReference type="Rhea" id="RHEA:16237"/>
        <dbReference type="Rhea" id="RHEA-COMP:10747"/>
        <dbReference type="Rhea" id="RHEA-COMP:10748"/>
        <dbReference type="ChEBI" id="CHEBI:83833"/>
        <dbReference type="ChEBI" id="CHEBI:83834"/>
        <dbReference type="EC" id="5.2.1.8"/>
    </reaction>
</comment>
<dbReference type="InterPro" id="IPR046357">
    <property type="entry name" value="PPIase_dom_sf"/>
</dbReference>
<evidence type="ECO:0000256" key="6">
    <source>
        <dbReference type="RuleBase" id="RU003915"/>
    </source>
</evidence>
<dbReference type="InterPro" id="IPR006311">
    <property type="entry name" value="TAT_signal"/>
</dbReference>
<evidence type="ECO:0000256" key="3">
    <source>
        <dbReference type="ARBA" id="ARBA00023110"/>
    </source>
</evidence>
<organism evidence="9 10">
    <name type="scientific">Roseateles agri</name>
    <dbReference type="NCBI Taxonomy" id="3098619"/>
    <lineage>
        <taxon>Bacteria</taxon>
        <taxon>Pseudomonadati</taxon>
        <taxon>Pseudomonadota</taxon>
        <taxon>Betaproteobacteria</taxon>
        <taxon>Burkholderiales</taxon>
        <taxon>Sphaerotilaceae</taxon>
        <taxon>Roseateles</taxon>
    </lineage>
</organism>
<evidence type="ECO:0000256" key="1">
    <source>
        <dbReference type="ARBA" id="ARBA00000971"/>
    </source>
</evidence>
<dbReference type="SUPFAM" id="SSF54534">
    <property type="entry name" value="FKBP-like"/>
    <property type="match status" value="1"/>
</dbReference>
<comment type="caution">
    <text evidence="9">The sequence shown here is derived from an EMBL/GenBank/DDBJ whole genome shotgun (WGS) entry which is preliminary data.</text>
</comment>
<gene>
    <name evidence="9" type="ORF">SNE35_09285</name>
</gene>
<reference evidence="9 10" key="1">
    <citation type="submission" date="2023-11" db="EMBL/GenBank/DDBJ databases">
        <title>Paucibacter sp. nov., isolated from fresh soil in Korea.</title>
        <authorList>
            <person name="Le N.T.T."/>
        </authorList>
    </citation>
    <scope>NUCLEOTIDE SEQUENCE [LARGE SCALE GENOMIC DNA]</scope>
    <source>
        <strain evidence="9 10">R3-3</strain>
    </source>
</reference>
<dbReference type="Pfam" id="PF00254">
    <property type="entry name" value="FKBP_C"/>
    <property type="match status" value="1"/>
</dbReference>
<sequence>MTFFSKSRRHLLAAAGVASVLSLAACGGGGSDSGDAATWATVSGSTAITTLQTTDTTVGTGATAGASSTVSVTYTGWLYDVRVTGTQKGTQFDSNVGATTPLSFQIGKGQVISGFEQGVTGMKVGGKRTIVIPASLAYGANGLNTIPGGAALIFEVQLLSAQ</sequence>
<dbReference type="PANTHER" id="PTHR43811">
    <property type="entry name" value="FKBP-TYPE PEPTIDYL-PROLYL CIS-TRANS ISOMERASE FKPA"/>
    <property type="match status" value="1"/>
</dbReference>
<feature type="signal peptide" evidence="7">
    <location>
        <begin position="1"/>
        <end position="24"/>
    </location>
</feature>
<keyword evidence="10" id="KW-1185">Reference proteome</keyword>
<dbReference type="EC" id="5.2.1.8" evidence="6"/>
<dbReference type="PROSITE" id="PS51318">
    <property type="entry name" value="TAT"/>
    <property type="match status" value="1"/>
</dbReference>
<accession>A0ABU5DEJ8</accession>
<dbReference type="Gene3D" id="3.10.50.40">
    <property type="match status" value="1"/>
</dbReference>
<keyword evidence="4 5" id="KW-0413">Isomerase</keyword>
<evidence type="ECO:0000256" key="2">
    <source>
        <dbReference type="ARBA" id="ARBA00006577"/>
    </source>
</evidence>
<dbReference type="PROSITE" id="PS51257">
    <property type="entry name" value="PROKAR_LIPOPROTEIN"/>
    <property type="match status" value="1"/>
</dbReference>
<protein>
    <recommendedName>
        <fullName evidence="6">Peptidyl-prolyl cis-trans isomerase</fullName>
        <ecNumber evidence="6">5.2.1.8</ecNumber>
    </recommendedName>
</protein>
<feature type="domain" description="PPIase FKBP-type" evidence="8">
    <location>
        <begin position="67"/>
        <end position="162"/>
    </location>
</feature>
<keyword evidence="7" id="KW-0732">Signal</keyword>
<comment type="similarity">
    <text evidence="2 6">Belongs to the FKBP-type PPIase family.</text>
</comment>
<dbReference type="RefSeq" id="WP_320422612.1">
    <property type="nucleotide sequence ID" value="NZ_JAXCLA010000003.1"/>
</dbReference>
<evidence type="ECO:0000256" key="4">
    <source>
        <dbReference type="ARBA" id="ARBA00023235"/>
    </source>
</evidence>
<evidence type="ECO:0000256" key="5">
    <source>
        <dbReference type="PROSITE-ProRule" id="PRU00277"/>
    </source>
</evidence>
<dbReference type="PROSITE" id="PS50059">
    <property type="entry name" value="FKBP_PPIASE"/>
    <property type="match status" value="1"/>
</dbReference>
<proteinExistence type="inferred from homology"/>
<dbReference type="GO" id="GO:0003755">
    <property type="term" value="F:peptidyl-prolyl cis-trans isomerase activity"/>
    <property type="evidence" value="ECO:0007669"/>
    <property type="project" value="UniProtKB-EC"/>
</dbReference>
<dbReference type="EMBL" id="JAXCLA010000003">
    <property type="protein sequence ID" value="MDY0744700.1"/>
    <property type="molecule type" value="Genomic_DNA"/>
</dbReference>
<dbReference type="InterPro" id="IPR001179">
    <property type="entry name" value="PPIase_FKBP_dom"/>
</dbReference>
<keyword evidence="3 5" id="KW-0697">Rotamase</keyword>
<dbReference type="PANTHER" id="PTHR43811:SF19">
    <property type="entry name" value="39 KDA FK506-BINDING NUCLEAR PROTEIN"/>
    <property type="match status" value="1"/>
</dbReference>
<evidence type="ECO:0000313" key="10">
    <source>
        <dbReference type="Proteomes" id="UP001285263"/>
    </source>
</evidence>
<name>A0ABU5DEJ8_9BURK</name>
<dbReference type="Proteomes" id="UP001285263">
    <property type="component" value="Unassembled WGS sequence"/>
</dbReference>
<evidence type="ECO:0000256" key="7">
    <source>
        <dbReference type="SAM" id="SignalP"/>
    </source>
</evidence>
<feature type="chain" id="PRO_5046275443" description="Peptidyl-prolyl cis-trans isomerase" evidence="7">
    <location>
        <begin position="25"/>
        <end position="162"/>
    </location>
</feature>
<evidence type="ECO:0000259" key="8">
    <source>
        <dbReference type="PROSITE" id="PS50059"/>
    </source>
</evidence>
<evidence type="ECO:0000313" key="9">
    <source>
        <dbReference type="EMBL" id="MDY0744700.1"/>
    </source>
</evidence>